<reference evidence="2" key="2">
    <citation type="submission" date="2021-04" db="EMBL/GenBank/DDBJ databases">
        <authorList>
            <person name="Podell S."/>
        </authorList>
    </citation>
    <scope>NUCLEOTIDE SEQUENCE</scope>
    <source>
        <strain evidence="2">Hildebrandi</strain>
    </source>
</reference>
<feature type="region of interest" description="Disordered" evidence="1">
    <location>
        <begin position="1"/>
        <end position="52"/>
    </location>
</feature>
<gene>
    <name evidence="2" type="ORF">IV203_006548</name>
</gene>
<comment type="caution">
    <text evidence="2">The sequence shown here is derived from an EMBL/GenBank/DDBJ whole genome shotgun (WGS) entry which is preliminary data.</text>
</comment>
<feature type="compositionally biased region" description="Basic and acidic residues" evidence="1">
    <location>
        <begin position="40"/>
        <end position="52"/>
    </location>
</feature>
<dbReference type="EMBL" id="JAGRRH010000028">
    <property type="protein sequence ID" value="KAG7340144.1"/>
    <property type="molecule type" value="Genomic_DNA"/>
</dbReference>
<evidence type="ECO:0000256" key="1">
    <source>
        <dbReference type="SAM" id="MobiDB-lite"/>
    </source>
</evidence>
<evidence type="ECO:0000313" key="3">
    <source>
        <dbReference type="Proteomes" id="UP000693970"/>
    </source>
</evidence>
<keyword evidence="3" id="KW-1185">Reference proteome</keyword>
<feature type="compositionally biased region" description="Polar residues" evidence="1">
    <location>
        <begin position="28"/>
        <end position="39"/>
    </location>
</feature>
<dbReference type="AlphaFoldDB" id="A0A9K3KAC7"/>
<dbReference type="OrthoDB" id="47614at2759"/>
<feature type="compositionally biased region" description="Low complexity" evidence="1">
    <location>
        <begin position="1"/>
        <end position="18"/>
    </location>
</feature>
<organism evidence="2 3">
    <name type="scientific">Nitzschia inconspicua</name>
    <dbReference type="NCBI Taxonomy" id="303405"/>
    <lineage>
        <taxon>Eukaryota</taxon>
        <taxon>Sar</taxon>
        <taxon>Stramenopiles</taxon>
        <taxon>Ochrophyta</taxon>
        <taxon>Bacillariophyta</taxon>
        <taxon>Bacillariophyceae</taxon>
        <taxon>Bacillariophycidae</taxon>
        <taxon>Bacillariales</taxon>
        <taxon>Bacillariaceae</taxon>
        <taxon>Nitzschia</taxon>
    </lineage>
</organism>
<evidence type="ECO:0000313" key="2">
    <source>
        <dbReference type="EMBL" id="KAG7340144.1"/>
    </source>
</evidence>
<protein>
    <submittedName>
        <fullName evidence="2">Uncharacterized protein</fullName>
    </submittedName>
</protein>
<sequence>MPRSASTRRSSSSSSSPSAKRRLDFDETGNNSLSATTKPPTDDDNHNYHHDNDHTGELCTAFSSSSPSTFRVVEADSGTPAKKKTRLVDSYFSPVSRKSTDATSHTAVAIVTPEKVVDTTASTGRDRTTSSINVDDTQSAYVPSYIHQNLSYQRRGKAQLSSTMKQTFALVEEHYVIPNDFETNMKYGPLSGTCFEERVIDAYNDGLLQCKSSKPEIHTQTKTTTTAIVDICSHCAVTGHKRIDCPELV</sequence>
<reference evidence="2" key="1">
    <citation type="journal article" date="2021" name="Sci. Rep.">
        <title>Diploid genomic architecture of Nitzschia inconspicua, an elite biomass production diatom.</title>
        <authorList>
            <person name="Oliver A."/>
            <person name="Podell S."/>
            <person name="Pinowska A."/>
            <person name="Traller J.C."/>
            <person name="Smith S.R."/>
            <person name="McClure R."/>
            <person name="Beliaev A."/>
            <person name="Bohutskyi P."/>
            <person name="Hill E.A."/>
            <person name="Rabines A."/>
            <person name="Zheng H."/>
            <person name="Allen L.Z."/>
            <person name="Kuo A."/>
            <person name="Grigoriev I.V."/>
            <person name="Allen A.E."/>
            <person name="Hazlebeck D."/>
            <person name="Allen E.E."/>
        </authorList>
    </citation>
    <scope>NUCLEOTIDE SEQUENCE</scope>
    <source>
        <strain evidence="2">Hildebrandi</strain>
    </source>
</reference>
<name>A0A9K3KAC7_9STRA</name>
<dbReference type="Proteomes" id="UP000693970">
    <property type="component" value="Unassembled WGS sequence"/>
</dbReference>
<accession>A0A9K3KAC7</accession>
<proteinExistence type="predicted"/>